<accession>A0ABD5T1C4</accession>
<dbReference type="RefSeq" id="WP_273741871.1">
    <property type="nucleotide sequence ID" value="NZ_JAQIVI010000694.1"/>
</dbReference>
<proteinExistence type="predicted"/>
<keyword evidence="2" id="KW-0812">Transmembrane</keyword>
<evidence type="ECO:0000313" key="5">
    <source>
        <dbReference type="Proteomes" id="UP001596383"/>
    </source>
</evidence>
<feature type="region of interest" description="Disordered" evidence="1">
    <location>
        <begin position="1"/>
        <end position="38"/>
    </location>
</feature>
<name>A0ABD5T1C4_9EURY</name>
<feature type="transmembrane region" description="Helical" evidence="2">
    <location>
        <begin position="89"/>
        <end position="107"/>
    </location>
</feature>
<dbReference type="Pfam" id="PF25939">
    <property type="entry name" value="DUF7982"/>
    <property type="match status" value="1"/>
</dbReference>
<evidence type="ECO:0000313" key="4">
    <source>
        <dbReference type="EMBL" id="MFC6769180.1"/>
    </source>
</evidence>
<dbReference type="Proteomes" id="UP001596383">
    <property type="component" value="Unassembled WGS sequence"/>
</dbReference>
<comment type="caution">
    <text evidence="4">The sequence shown here is derived from an EMBL/GenBank/DDBJ whole genome shotgun (WGS) entry which is preliminary data.</text>
</comment>
<dbReference type="InterPro" id="IPR058288">
    <property type="entry name" value="DUF7982"/>
</dbReference>
<feature type="transmembrane region" description="Helical" evidence="2">
    <location>
        <begin position="66"/>
        <end position="83"/>
    </location>
</feature>
<organism evidence="4 5">
    <name type="scientific">Natrinema soli</name>
    <dbReference type="NCBI Taxonomy" id="1930624"/>
    <lineage>
        <taxon>Archaea</taxon>
        <taxon>Methanobacteriati</taxon>
        <taxon>Methanobacteriota</taxon>
        <taxon>Stenosarchaea group</taxon>
        <taxon>Halobacteria</taxon>
        <taxon>Halobacteriales</taxon>
        <taxon>Natrialbaceae</taxon>
        <taxon>Natrinema</taxon>
    </lineage>
</organism>
<sequence length="330" mass="34729">MSASNSDLDDNGNLDETTTDPDADRADGSDEDPLEPAARAELLAAENKRLRTEYVRARQSQYRRTAAGLALVGVVTALGAVAFPDGREVLFALAAVGLFGGVLTYYLTPGTFVAADVGERIYAAMAANEAAIAGELGLGDDRIYVPAGEPVDAHLYVPQQSTDELPTPDELDGPFLTEPDHRGLSLEPTGGTLFEGFERALTEELATAPAPLATQLADGLVEQFELAAGAEPDVDVQSGRVTVAITASAFGAVDRFDHPIASFLAVGFVIGLGRPIRLEVTPGDERSDWLVTCRWDDDDETSVGTAAATREEIAHDEDGGGNERTEPGAA</sequence>
<dbReference type="AlphaFoldDB" id="A0ABD5T1C4"/>
<feature type="compositionally biased region" description="Basic and acidic residues" evidence="1">
    <location>
        <begin position="309"/>
        <end position="330"/>
    </location>
</feature>
<keyword evidence="5" id="KW-1185">Reference proteome</keyword>
<dbReference type="EMBL" id="JBHSWV010000694">
    <property type="protein sequence ID" value="MFC6769180.1"/>
    <property type="molecule type" value="Genomic_DNA"/>
</dbReference>
<feature type="compositionally biased region" description="Acidic residues" evidence="1">
    <location>
        <begin position="7"/>
        <end position="21"/>
    </location>
</feature>
<evidence type="ECO:0000259" key="3">
    <source>
        <dbReference type="Pfam" id="PF25939"/>
    </source>
</evidence>
<evidence type="ECO:0000256" key="2">
    <source>
        <dbReference type="SAM" id="Phobius"/>
    </source>
</evidence>
<keyword evidence="2" id="KW-1133">Transmembrane helix</keyword>
<keyword evidence="2" id="KW-0472">Membrane</keyword>
<reference evidence="4 5" key="1">
    <citation type="journal article" date="2019" name="Int. J. Syst. Evol. Microbiol.">
        <title>The Global Catalogue of Microorganisms (GCM) 10K type strain sequencing project: providing services to taxonomists for standard genome sequencing and annotation.</title>
        <authorList>
            <consortium name="The Broad Institute Genomics Platform"/>
            <consortium name="The Broad Institute Genome Sequencing Center for Infectious Disease"/>
            <person name="Wu L."/>
            <person name="Ma J."/>
        </authorList>
    </citation>
    <scope>NUCLEOTIDE SEQUENCE [LARGE SCALE GENOMIC DNA]</scope>
    <source>
        <strain evidence="4 5">LMG 29247</strain>
    </source>
</reference>
<feature type="region of interest" description="Disordered" evidence="1">
    <location>
        <begin position="300"/>
        <end position="330"/>
    </location>
</feature>
<gene>
    <name evidence="4" type="ORF">ACFQE6_30405</name>
</gene>
<protein>
    <recommendedName>
        <fullName evidence="3">DUF7982 domain-containing protein</fullName>
    </recommendedName>
</protein>
<evidence type="ECO:0000256" key="1">
    <source>
        <dbReference type="SAM" id="MobiDB-lite"/>
    </source>
</evidence>
<feature type="domain" description="DUF7982" evidence="3">
    <location>
        <begin position="37"/>
        <end position="295"/>
    </location>
</feature>